<dbReference type="Proteomes" id="UP001163550">
    <property type="component" value="Chromosome"/>
</dbReference>
<gene>
    <name evidence="1" type="ORF">LNN31_12560</name>
    <name evidence="2" type="ORF">LNN31_12700</name>
</gene>
<evidence type="ECO:0000313" key="1">
    <source>
        <dbReference type="EMBL" id="UYO61613.1"/>
    </source>
</evidence>
<evidence type="ECO:0000313" key="3">
    <source>
        <dbReference type="Proteomes" id="UP001163550"/>
    </source>
</evidence>
<name>A0ABY6HAU1_9FIRM</name>
<keyword evidence="3" id="KW-1185">Reference proteome</keyword>
<evidence type="ECO:0000313" key="2">
    <source>
        <dbReference type="EMBL" id="UYO61639.1"/>
    </source>
</evidence>
<dbReference type="EMBL" id="CP087994">
    <property type="protein sequence ID" value="UYO61613.1"/>
    <property type="molecule type" value="Genomic_DNA"/>
</dbReference>
<accession>A0ABY6HAU1</accession>
<protein>
    <submittedName>
        <fullName evidence="1">Uncharacterized protein</fullName>
    </submittedName>
</protein>
<sequence length="179" mass="20388">MQANLFNSDYKVENSKKNLNEVVQNCDKIIVTASALCSPFFKESVKCMIPFLKVYGKSIYLPHSQETQIAIYSNDESNPERMSFASQAIEIINVLKKEGLVKFIGAKDSPKNSLLQLIELIEVMSQRERIMVLTQSVKVYEELESLNVKVARINRFGYLSKMMTAGELKERQLKVELGL</sequence>
<dbReference type="RefSeq" id="WP_263992495.1">
    <property type="nucleotide sequence ID" value="NZ_CP087994.1"/>
</dbReference>
<dbReference type="EMBL" id="CP087994">
    <property type="protein sequence ID" value="UYO61639.1"/>
    <property type="molecule type" value="Genomic_DNA"/>
</dbReference>
<reference evidence="1" key="1">
    <citation type="submission" date="2021-11" db="EMBL/GenBank/DDBJ databases">
        <title>Isoprene-degrading acetogen.</title>
        <authorList>
            <person name="Yang Y."/>
            <person name="Jin H."/>
            <person name="Yan J."/>
        </authorList>
    </citation>
    <scope>NUCLEOTIDE SEQUENCE</scope>
    <source>
        <strain evidence="1">Berkeley</strain>
    </source>
</reference>
<organism evidence="1 3">
    <name type="scientific">Acetobacterium wieringae</name>
    <dbReference type="NCBI Taxonomy" id="52694"/>
    <lineage>
        <taxon>Bacteria</taxon>
        <taxon>Bacillati</taxon>
        <taxon>Bacillota</taxon>
        <taxon>Clostridia</taxon>
        <taxon>Eubacteriales</taxon>
        <taxon>Eubacteriaceae</taxon>
        <taxon>Acetobacterium</taxon>
    </lineage>
</organism>
<proteinExistence type="predicted"/>